<dbReference type="GO" id="GO:0051484">
    <property type="term" value="P:isopentenyl diphosphate biosynthetic process, methylerythritol 4-phosphate pathway involved in terpenoid biosynthetic process"/>
    <property type="evidence" value="ECO:0007669"/>
    <property type="project" value="TreeGrafter"/>
</dbReference>
<evidence type="ECO:0000259" key="1">
    <source>
        <dbReference type="Pfam" id="PF13288"/>
    </source>
</evidence>
<dbReference type="PANTHER" id="PTHR30525">
    <property type="entry name" value="1-DEOXY-D-XYLULOSE 5-PHOSPHATE REDUCTOISOMERASE"/>
    <property type="match status" value="1"/>
</dbReference>
<dbReference type="GO" id="GO:0070402">
    <property type="term" value="F:NADPH binding"/>
    <property type="evidence" value="ECO:0007669"/>
    <property type="project" value="TreeGrafter"/>
</dbReference>
<dbReference type="PANTHER" id="PTHR30525:SF0">
    <property type="entry name" value="1-DEOXY-D-XYLULOSE 5-PHOSPHATE REDUCTOISOMERASE, CHLOROPLASTIC"/>
    <property type="match status" value="1"/>
</dbReference>
<dbReference type="AlphaFoldDB" id="X0VHL8"/>
<proteinExistence type="predicted"/>
<gene>
    <name evidence="2" type="ORF">S01H1_48881</name>
</gene>
<dbReference type="GO" id="GO:0030145">
    <property type="term" value="F:manganese ion binding"/>
    <property type="evidence" value="ECO:0007669"/>
    <property type="project" value="TreeGrafter"/>
</dbReference>
<dbReference type="Pfam" id="PF13288">
    <property type="entry name" value="DXPR_C"/>
    <property type="match status" value="1"/>
</dbReference>
<comment type="caution">
    <text evidence="2">The sequence shown here is derived from an EMBL/GenBank/DDBJ whole genome shotgun (WGS) entry which is preliminary data.</text>
</comment>
<dbReference type="EMBL" id="BARS01031408">
    <property type="protein sequence ID" value="GAG17804.1"/>
    <property type="molecule type" value="Genomic_DNA"/>
</dbReference>
<sequence length="97" mass="10046">PVGALTFAAPDFSDFPCLALALQAAEEGGTAPATLNAANEAAVEAFCQGRIGFLRIADVVARVLEASDAETDLSLETILAADAEARRKAGEVIMQLR</sequence>
<protein>
    <recommendedName>
        <fullName evidence="1">DXP reductoisomerase C-terminal domain-containing protein</fullName>
    </recommendedName>
</protein>
<dbReference type="InterPro" id="IPR026877">
    <property type="entry name" value="DXPR_C"/>
</dbReference>
<accession>X0VHL8</accession>
<dbReference type="Gene3D" id="1.10.1740.10">
    <property type="match status" value="1"/>
</dbReference>
<feature type="non-terminal residue" evidence="2">
    <location>
        <position position="1"/>
    </location>
</feature>
<dbReference type="GO" id="GO:0030604">
    <property type="term" value="F:1-deoxy-D-xylulose-5-phosphate reductoisomerase activity"/>
    <property type="evidence" value="ECO:0007669"/>
    <property type="project" value="InterPro"/>
</dbReference>
<organism evidence="2">
    <name type="scientific">marine sediment metagenome</name>
    <dbReference type="NCBI Taxonomy" id="412755"/>
    <lineage>
        <taxon>unclassified sequences</taxon>
        <taxon>metagenomes</taxon>
        <taxon>ecological metagenomes</taxon>
    </lineage>
</organism>
<dbReference type="SUPFAM" id="SSF69055">
    <property type="entry name" value="1-deoxy-D-xylulose-5-phosphate reductoisomerase, C-terminal domain"/>
    <property type="match status" value="1"/>
</dbReference>
<reference evidence="2" key="1">
    <citation type="journal article" date="2014" name="Front. Microbiol.">
        <title>High frequency of phylogenetically diverse reductive dehalogenase-homologous genes in deep subseafloor sedimentary metagenomes.</title>
        <authorList>
            <person name="Kawai M."/>
            <person name="Futagami T."/>
            <person name="Toyoda A."/>
            <person name="Takaki Y."/>
            <person name="Nishi S."/>
            <person name="Hori S."/>
            <person name="Arai W."/>
            <person name="Tsubouchi T."/>
            <person name="Morono Y."/>
            <person name="Uchiyama I."/>
            <person name="Ito T."/>
            <person name="Fujiyama A."/>
            <person name="Inagaki F."/>
            <person name="Takami H."/>
        </authorList>
    </citation>
    <scope>NUCLEOTIDE SEQUENCE</scope>
    <source>
        <strain evidence="2">Expedition CK06-06</strain>
    </source>
</reference>
<evidence type="ECO:0000313" key="2">
    <source>
        <dbReference type="EMBL" id="GAG17804.1"/>
    </source>
</evidence>
<feature type="domain" description="DXP reductoisomerase C-terminal" evidence="1">
    <location>
        <begin position="3"/>
        <end position="87"/>
    </location>
</feature>
<name>X0VHL8_9ZZZZ</name>
<dbReference type="InterPro" id="IPR003821">
    <property type="entry name" value="DXP_reductoisomerase"/>
</dbReference>
<dbReference type="InterPro" id="IPR036169">
    <property type="entry name" value="DXPR_C_sf"/>
</dbReference>